<evidence type="ECO:0000313" key="2">
    <source>
        <dbReference type="EMBL" id="OGG05234.1"/>
    </source>
</evidence>
<evidence type="ECO:0008006" key="4">
    <source>
        <dbReference type="Google" id="ProtNLM"/>
    </source>
</evidence>
<feature type="transmembrane region" description="Helical" evidence="1">
    <location>
        <begin position="58"/>
        <end position="79"/>
    </location>
</feature>
<feature type="transmembrane region" description="Helical" evidence="1">
    <location>
        <begin position="29"/>
        <end position="51"/>
    </location>
</feature>
<keyword evidence="1" id="KW-0812">Transmembrane</keyword>
<dbReference type="PANTHER" id="PTHR30354">
    <property type="entry name" value="GNT FAMILY GLUCONATE TRANSPORTER"/>
    <property type="match status" value="1"/>
</dbReference>
<feature type="transmembrane region" description="Helical" evidence="1">
    <location>
        <begin position="384"/>
        <end position="401"/>
    </location>
</feature>
<dbReference type="GO" id="GO:0005886">
    <property type="term" value="C:plasma membrane"/>
    <property type="evidence" value="ECO:0007669"/>
    <property type="project" value="TreeGrafter"/>
</dbReference>
<evidence type="ECO:0000256" key="1">
    <source>
        <dbReference type="SAM" id="Phobius"/>
    </source>
</evidence>
<dbReference type="GO" id="GO:0015128">
    <property type="term" value="F:gluconate transmembrane transporter activity"/>
    <property type="evidence" value="ECO:0007669"/>
    <property type="project" value="InterPro"/>
</dbReference>
<protein>
    <recommendedName>
        <fullName evidence="4">Gluconate transporter</fullName>
    </recommendedName>
</protein>
<name>A0A1F5YYS7_9BACT</name>
<feature type="transmembrane region" description="Helical" evidence="1">
    <location>
        <begin position="298"/>
        <end position="323"/>
    </location>
</feature>
<feature type="transmembrane region" description="Helical" evidence="1">
    <location>
        <begin position="107"/>
        <end position="129"/>
    </location>
</feature>
<feature type="transmembrane region" description="Helical" evidence="1">
    <location>
        <begin position="360"/>
        <end position="378"/>
    </location>
</feature>
<feature type="transmembrane region" description="Helical" evidence="1">
    <location>
        <begin position="178"/>
        <end position="197"/>
    </location>
</feature>
<comment type="caution">
    <text evidence="2">The sequence shown here is derived from an EMBL/GenBank/DDBJ whole genome shotgun (WGS) entry which is preliminary data.</text>
</comment>
<feature type="transmembrane region" description="Helical" evidence="1">
    <location>
        <begin position="235"/>
        <end position="253"/>
    </location>
</feature>
<dbReference type="Proteomes" id="UP000179129">
    <property type="component" value="Unassembled WGS sequence"/>
</dbReference>
<dbReference type="InterPro" id="IPR003474">
    <property type="entry name" value="Glcn_transporter"/>
</dbReference>
<dbReference type="AlphaFoldDB" id="A0A1F5YYS7"/>
<feature type="transmembrane region" description="Helical" evidence="1">
    <location>
        <begin position="273"/>
        <end position="291"/>
    </location>
</feature>
<dbReference type="Pfam" id="PF02447">
    <property type="entry name" value="GntP_permease"/>
    <property type="match status" value="1"/>
</dbReference>
<dbReference type="EMBL" id="MFIX01000076">
    <property type="protein sequence ID" value="OGG05234.1"/>
    <property type="molecule type" value="Genomic_DNA"/>
</dbReference>
<feature type="transmembrane region" description="Helical" evidence="1">
    <location>
        <begin position="335"/>
        <end position="353"/>
    </location>
</feature>
<dbReference type="PANTHER" id="PTHR30354:SF11">
    <property type="entry name" value="PERMEASE"/>
    <property type="match status" value="1"/>
</dbReference>
<keyword evidence="1" id="KW-1133">Transmembrane helix</keyword>
<gene>
    <name evidence="2" type="ORF">A3F83_03005</name>
</gene>
<sequence>MSGVGLAVVLAVLVAIIMLASGRWKADAFLLLLACAFAYGIAAGLGTLGTLEMIKQGFGNTLGGVGLVIIFGAVIGTFLERTGGSGAIAAAMIRVVGEKRTPLALSLTGYIVSIPVFCDSGFIILVPLARALSRKAALGRLTLAVCLATGLYATHCLVPPTPGPIAAAQALGADLGKVILLGLPVALILTLAGYFWAMRFAAERLPDEVLGSPELDSGLSREPSADKLPGAFKSMLPILAPLVLITLGSLAGIKGGPLGNGALASLLQGAGHPVFALAVGLLLSFPLAAGVKASRGDWIAAGIKSTAIVLTVTAAGGAFGQVIRASQLSTTLQEVLGVWKAGVLAPFLLAAALKSAQGSSTVAMITTSAIVLPLLGTLGLGTEGWGPALAVTAIGCGSMAVSHANDSYFWVVSQMAGIPVNTAYRVYTSATGLMGACGALITWLLAALLLP</sequence>
<reference evidence="2 3" key="1">
    <citation type="journal article" date="2016" name="Nat. Commun.">
        <title>Thousands of microbial genomes shed light on interconnected biogeochemical processes in an aquifer system.</title>
        <authorList>
            <person name="Anantharaman K."/>
            <person name="Brown C.T."/>
            <person name="Hug L.A."/>
            <person name="Sharon I."/>
            <person name="Castelle C.J."/>
            <person name="Probst A.J."/>
            <person name="Thomas B.C."/>
            <person name="Singh A."/>
            <person name="Wilkins M.J."/>
            <person name="Karaoz U."/>
            <person name="Brodie E.L."/>
            <person name="Williams K.H."/>
            <person name="Hubbard S.S."/>
            <person name="Banfield J.F."/>
        </authorList>
    </citation>
    <scope>NUCLEOTIDE SEQUENCE [LARGE SCALE GENOMIC DNA]</scope>
</reference>
<accession>A0A1F5YYS7</accession>
<keyword evidence="1" id="KW-0472">Membrane</keyword>
<proteinExistence type="predicted"/>
<dbReference type="STRING" id="1817867.A3F83_03005"/>
<feature type="transmembrane region" description="Helical" evidence="1">
    <location>
        <begin position="433"/>
        <end position="450"/>
    </location>
</feature>
<organism evidence="2 3">
    <name type="scientific">Candidatus Glassbacteria bacterium RIFCSPLOWO2_12_FULL_58_11</name>
    <dbReference type="NCBI Taxonomy" id="1817867"/>
    <lineage>
        <taxon>Bacteria</taxon>
        <taxon>Candidatus Glassiibacteriota</taxon>
    </lineage>
</organism>
<evidence type="ECO:0000313" key="3">
    <source>
        <dbReference type="Proteomes" id="UP000179129"/>
    </source>
</evidence>
<feature type="transmembrane region" description="Helical" evidence="1">
    <location>
        <begin position="141"/>
        <end position="158"/>
    </location>
</feature>